<dbReference type="PROSITE" id="PS51891">
    <property type="entry name" value="CENP_V_GFA"/>
    <property type="match status" value="1"/>
</dbReference>
<keyword evidence="7" id="KW-1185">Reference proteome</keyword>
<evidence type="ECO:0000256" key="3">
    <source>
        <dbReference type="ARBA" id="ARBA00022833"/>
    </source>
</evidence>
<dbReference type="STRING" id="5601.A0A0D2CCU8"/>
<dbReference type="AlphaFoldDB" id="A0A0D2CCU8"/>
<evidence type="ECO:0000256" key="1">
    <source>
        <dbReference type="ARBA" id="ARBA00005495"/>
    </source>
</evidence>
<reference evidence="6 7" key="1">
    <citation type="submission" date="2015-01" db="EMBL/GenBank/DDBJ databases">
        <title>The Genome Sequence of Capronia semiimmersa CBS27337.</title>
        <authorList>
            <consortium name="The Broad Institute Genomics Platform"/>
            <person name="Cuomo C."/>
            <person name="de Hoog S."/>
            <person name="Gorbushina A."/>
            <person name="Stielow B."/>
            <person name="Teixiera M."/>
            <person name="Abouelleil A."/>
            <person name="Chapman S.B."/>
            <person name="Priest M."/>
            <person name="Young S.K."/>
            <person name="Wortman J."/>
            <person name="Nusbaum C."/>
            <person name="Birren B."/>
        </authorList>
    </citation>
    <scope>NUCLEOTIDE SEQUENCE [LARGE SCALE GENOMIC DNA]</scope>
    <source>
        <strain evidence="6 7">CBS 27337</strain>
    </source>
</reference>
<evidence type="ECO:0000256" key="2">
    <source>
        <dbReference type="ARBA" id="ARBA00022723"/>
    </source>
</evidence>
<dbReference type="Pfam" id="PF04828">
    <property type="entry name" value="GFA"/>
    <property type="match status" value="1"/>
</dbReference>
<protein>
    <recommendedName>
        <fullName evidence="5">CENP-V/GFA domain-containing protein</fullName>
    </recommendedName>
</protein>
<dbReference type="GO" id="GO:0046872">
    <property type="term" value="F:metal ion binding"/>
    <property type="evidence" value="ECO:0007669"/>
    <property type="project" value="UniProtKB-KW"/>
</dbReference>
<organism evidence="6 7">
    <name type="scientific">Phialophora macrospora</name>
    <dbReference type="NCBI Taxonomy" id="1851006"/>
    <lineage>
        <taxon>Eukaryota</taxon>
        <taxon>Fungi</taxon>
        <taxon>Dikarya</taxon>
        <taxon>Ascomycota</taxon>
        <taxon>Pezizomycotina</taxon>
        <taxon>Eurotiomycetes</taxon>
        <taxon>Chaetothyriomycetidae</taxon>
        <taxon>Chaetothyriales</taxon>
        <taxon>Herpotrichiellaceae</taxon>
        <taxon>Phialophora</taxon>
    </lineage>
</organism>
<dbReference type="SUPFAM" id="SSF51316">
    <property type="entry name" value="Mss4-like"/>
    <property type="match status" value="1"/>
</dbReference>
<dbReference type="EMBL" id="KN846962">
    <property type="protein sequence ID" value="KIW62886.1"/>
    <property type="molecule type" value="Genomic_DNA"/>
</dbReference>
<dbReference type="Proteomes" id="UP000054266">
    <property type="component" value="Unassembled WGS sequence"/>
</dbReference>
<dbReference type="InterPro" id="IPR011057">
    <property type="entry name" value="Mss4-like_sf"/>
</dbReference>
<feature type="domain" description="CENP-V/GFA" evidence="5">
    <location>
        <begin position="2"/>
        <end position="132"/>
    </location>
</feature>
<dbReference type="GO" id="GO:0016846">
    <property type="term" value="F:carbon-sulfur lyase activity"/>
    <property type="evidence" value="ECO:0007669"/>
    <property type="project" value="InterPro"/>
</dbReference>
<dbReference type="PANTHER" id="PTHR33337">
    <property type="entry name" value="GFA DOMAIN-CONTAINING PROTEIN"/>
    <property type="match status" value="1"/>
</dbReference>
<keyword evidence="2" id="KW-0479">Metal-binding</keyword>
<evidence type="ECO:0000313" key="6">
    <source>
        <dbReference type="EMBL" id="KIW62886.1"/>
    </source>
</evidence>
<proteinExistence type="inferred from homology"/>
<dbReference type="Gene3D" id="3.90.1590.10">
    <property type="entry name" value="glutathione-dependent formaldehyde- activating enzyme (gfa)"/>
    <property type="match status" value="1"/>
</dbReference>
<sequence>MAHGSCLCGKVTYEAAIPVDASGKRRETHLCHCRMCRKITSAYTSANLDVPASDFHLTSGELKRIRTTHADDGFEFSILFCPDCGSAIYAEPHIEGWNDVVIIQAGTLDDPVEILEARPAVELNTKCRMPWIAKVEGAQQKEGY</sequence>
<dbReference type="InterPro" id="IPR006913">
    <property type="entry name" value="CENP-V/GFA"/>
</dbReference>
<dbReference type="HOGENOM" id="CLU_055491_3_2_1"/>
<evidence type="ECO:0000313" key="7">
    <source>
        <dbReference type="Proteomes" id="UP000054266"/>
    </source>
</evidence>
<evidence type="ECO:0000256" key="4">
    <source>
        <dbReference type="ARBA" id="ARBA00023239"/>
    </source>
</evidence>
<dbReference type="PANTHER" id="PTHR33337:SF30">
    <property type="entry name" value="DUF636 DOMAIN PROTEIN (AFU_ORTHOLOGUE AFUA_1G03180)"/>
    <property type="match status" value="1"/>
</dbReference>
<name>A0A0D2CCU8_9EURO</name>
<keyword evidence="4" id="KW-0456">Lyase</keyword>
<evidence type="ECO:0000259" key="5">
    <source>
        <dbReference type="PROSITE" id="PS51891"/>
    </source>
</evidence>
<gene>
    <name evidence="6" type="ORF">PV04_09778</name>
</gene>
<accession>A0A0D2CCU8</accession>
<comment type="similarity">
    <text evidence="1">Belongs to the Gfa family.</text>
</comment>
<keyword evidence="3" id="KW-0862">Zinc</keyword>